<reference evidence="1" key="1">
    <citation type="submission" date="2023-11" db="EMBL/GenBank/DDBJ databases">
        <title>Genome assemblies of two species of porcelain crab, Petrolisthes cinctipes and Petrolisthes manimaculis (Anomura: Porcellanidae).</title>
        <authorList>
            <person name="Angst P."/>
        </authorList>
    </citation>
    <scope>NUCLEOTIDE SEQUENCE</scope>
    <source>
        <strain evidence="1">PB745_02</strain>
        <tissue evidence="1">Gill</tissue>
    </source>
</reference>
<comment type="caution">
    <text evidence="1">The sequence shown here is derived from an EMBL/GenBank/DDBJ whole genome shotgun (WGS) entry which is preliminary data.</text>
</comment>
<gene>
    <name evidence="1" type="ORF">Pmani_017569</name>
</gene>
<dbReference type="AlphaFoldDB" id="A0AAE1PM48"/>
<name>A0AAE1PM48_9EUCA</name>
<dbReference type="Proteomes" id="UP001292094">
    <property type="component" value="Unassembled WGS sequence"/>
</dbReference>
<dbReference type="EMBL" id="JAWZYT010001583">
    <property type="protein sequence ID" value="KAK4310903.1"/>
    <property type="molecule type" value="Genomic_DNA"/>
</dbReference>
<keyword evidence="2" id="KW-1185">Reference proteome</keyword>
<accession>A0AAE1PM48</accession>
<evidence type="ECO:0000313" key="2">
    <source>
        <dbReference type="Proteomes" id="UP001292094"/>
    </source>
</evidence>
<protein>
    <submittedName>
        <fullName evidence="1">Uncharacterized protein</fullName>
    </submittedName>
</protein>
<proteinExistence type="predicted"/>
<sequence length="80" mass="8536">MMIDEVITIATIKETRKGQGIRNGKRREESSKGSWDLAQAGWAGLAVAANLVSAASRLAVPVSPFTTLLTNLGSFHTLHS</sequence>
<evidence type="ECO:0000313" key="1">
    <source>
        <dbReference type="EMBL" id="KAK4310903.1"/>
    </source>
</evidence>
<organism evidence="1 2">
    <name type="scientific">Petrolisthes manimaculis</name>
    <dbReference type="NCBI Taxonomy" id="1843537"/>
    <lineage>
        <taxon>Eukaryota</taxon>
        <taxon>Metazoa</taxon>
        <taxon>Ecdysozoa</taxon>
        <taxon>Arthropoda</taxon>
        <taxon>Crustacea</taxon>
        <taxon>Multicrustacea</taxon>
        <taxon>Malacostraca</taxon>
        <taxon>Eumalacostraca</taxon>
        <taxon>Eucarida</taxon>
        <taxon>Decapoda</taxon>
        <taxon>Pleocyemata</taxon>
        <taxon>Anomura</taxon>
        <taxon>Galatheoidea</taxon>
        <taxon>Porcellanidae</taxon>
        <taxon>Petrolisthes</taxon>
    </lineage>
</organism>